<keyword evidence="3" id="KW-1185">Reference proteome</keyword>
<proteinExistence type="predicted"/>
<dbReference type="AlphaFoldDB" id="A0AAD7HN79"/>
<dbReference type="EMBL" id="JARJLG010000243">
    <property type="protein sequence ID" value="KAJ7723825.1"/>
    <property type="molecule type" value="Genomic_DNA"/>
</dbReference>
<gene>
    <name evidence="2" type="ORF">DFH07DRAFT_971411</name>
</gene>
<name>A0AAD7HN79_9AGAR</name>
<organism evidence="2 3">
    <name type="scientific">Mycena maculata</name>
    <dbReference type="NCBI Taxonomy" id="230809"/>
    <lineage>
        <taxon>Eukaryota</taxon>
        <taxon>Fungi</taxon>
        <taxon>Dikarya</taxon>
        <taxon>Basidiomycota</taxon>
        <taxon>Agaricomycotina</taxon>
        <taxon>Agaricomycetes</taxon>
        <taxon>Agaricomycetidae</taxon>
        <taxon>Agaricales</taxon>
        <taxon>Marasmiineae</taxon>
        <taxon>Mycenaceae</taxon>
        <taxon>Mycena</taxon>
    </lineage>
</organism>
<sequence length="521" mass="56569">MSQPLPPRLECVQCLTNGPGGCAAFTVRDIDPQLDILTLARHLPLCRSFVQYPASTLTSLTGRFPLNLQTRLMSFAVGDVHCRVSVFPWDLTTVCICGYALNAHSPSKSHAFTTPLPQWHAPSQLAFSSPPVDSIGHLLSPFAPPTQSQTNARRTSSASRTLPSNQGRVAAASAPHRGPRAPYPPALVAAGAAASGSSSAPPMVNPFVESTMETIAVLIWPHVLQGDHEPPAHPTWLFKIRLESLLDYILAFETHSLFFHAQVPRSGLASPSAFTEQLVNHLVAVHLQLTPAPRTAVHFHQQPFAVLKAETRNGLTTFKPYMAMNGNSFSLANFRKLNAKAPNPVIHTDQNRQVLNREPLIVICPRYGHIRGPITSPNFSQQDLPGQGRELPHPCFGARIVTRLPYEGRNNPDGECLIGHCLDGDDQVLNLSYSQPDVVPVNRPTTPAHESPVTVVNVDHGDPPPPPRPPVMGLMPLGTHTVSIAGETVEAVGECFIRLLVHLEDAKTNPSAEFHKPPKIT</sequence>
<evidence type="ECO:0000256" key="1">
    <source>
        <dbReference type="SAM" id="MobiDB-lite"/>
    </source>
</evidence>
<evidence type="ECO:0000313" key="2">
    <source>
        <dbReference type="EMBL" id="KAJ7723825.1"/>
    </source>
</evidence>
<feature type="compositionally biased region" description="Polar residues" evidence="1">
    <location>
        <begin position="145"/>
        <end position="167"/>
    </location>
</feature>
<reference evidence="2" key="1">
    <citation type="submission" date="2023-03" db="EMBL/GenBank/DDBJ databases">
        <title>Massive genome expansion in bonnet fungi (Mycena s.s.) driven by repeated elements and novel gene families across ecological guilds.</title>
        <authorList>
            <consortium name="Lawrence Berkeley National Laboratory"/>
            <person name="Harder C.B."/>
            <person name="Miyauchi S."/>
            <person name="Viragh M."/>
            <person name="Kuo A."/>
            <person name="Thoen E."/>
            <person name="Andreopoulos B."/>
            <person name="Lu D."/>
            <person name="Skrede I."/>
            <person name="Drula E."/>
            <person name="Henrissat B."/>
            <person name="Morin E."/>
            <person name="Kohler A."/>
            <person name="Barry K."/>
            <person name="LaButti K."/>
            <person name="Morin E."/>
            <person name="Salamov A."/>
            <person name="Lipzen A."/>
            <person name="Mereny Z."/>
            <person name="Hegedus B."/>
            <person name="Baldrian P."/>
            <person name="Stursova M."/>
            <person name="Weitz H."/>
            <person name="Taylor A."/>
            <person name="Grigoriev I.V."/>
            <person name="Nagy L.G."/>
            <person name="Martin F."/>
            <person name="Kauserud H."/>
        </authorList>
    </citation>
    <scope>NUCLEOTIDE SEQUENCE</scope>
    <source>
        <strain evidence="2">CBHHK188m</strain>
    </source>
</reference>
<comment type="caution">
    <text evidence="2">The sequence shown here is derived from an EMBL/GenBank/DDBJ whole genome shotgun (WGS) entry which is preliminary data.</text>
</comment>
<accession>A0AAD7HN79</accession>
<dbReference type="Proteomes" id="UP001215280">
    <property type="component" value="Unassembled WGS sequence"/>
</dbReference>
<evidence type="ECO:0000313" key="3">
    <source>
        <dbReference type="Proteomes" id="UP001215280"/>
    </source>
</evidence>
<feature type="region of interest" description="Disordered" evidence="1">
    <location>
        <begin position="138"/>
        <end position="178"/>
    </location>
</feature>
<protein>
    <submittedName>
        <fullName evidence="2">Uncharacterized protein</fullName>
    </submittedName>
</protein>